<reference evidence="6 7" key="1">
    <citation type="journal article" date="2009" name="Stand. Genomic Sci.">
        <title>Complete genome sequence of Thermanaerovibrio acidaminovorans type strain (Su883).</title>
        <authorList>
            <person name="Chovatia M."/>
            <person name="Sikorski J."/>
            <person name="Schroder M."/>
            <person name="Lapidus A."/>
            <person name="Nolan M."/>
            <person name="Tice H."/>
            <person name="Glavina Del Rio T."/>
            <person name="Copeland A."/>
            <person name="Cheng J.F."/>
            <person name="Lucas S."/>
            <person name="Chen F."/>
            <person name="Bruce D."/>
            <person name="Goodwin L."/>
            <person name="Pitluck S."/>
            <person name="Ivanova N."/>
            <person name="Mavromatis K."/>
            <person name="Ovchinnikova G."/>
            <person name="Pati A."/>
            <person name="Chen A."/>
            <person name="Palaniappan K."/>
            <person name="Land M."/>
            <person name="Hauser L."/>
            <person name="Chang Y.J."/>
            <person name="Jeffries C.D."/>
            <person name="Chain P."/>
            <person name="Saunders E."/>
            <person name="Detter J.C."/>
            <person name="Brettin T."/>
            <person name="Rohde M."/>
            <person name="Goker M."/>
            <person name="Spring S."/>
            <person name="Bristow J."/>
            <person name="Markowitz V."/>
            <person name="Hugenholtz P."/>
            <person name="Kyrpides N.C."/>
            <person name="Klenk H.P."/>
            <person name="Eisen J.A."/>
        </authorList>
    </citation>
    <scope>NUCLEOTIDE SEQUENCE [LARGE SCALE GENOMIC DNA]</scope>
    <source>
        <strain evidence="7">ATCC 49978 / DSM 6589 / Su883</strain>
    </source>
</reference>
<dbReference type="GO" id="GO:0046872">
    <property type="term" value="F:metal ion binding"/>
    <property type="evidence" value="ECO:0007669"/>
    <property type="project" value="UniProtKB-KW"/>
</dbReference>
<keyword evidence="3" id="KW-0408">Iron</keyword>
<evidence type="ECO:0000256" key="4">
    <source>
        <dbReference type="ARBA" id="ARBA00023014"/>
    </source>
</evidence>
<name>D1B888_THEAS</name>
<sequence length="244" mass="25565">MILGIDAGSRFIKWALMDRHRVADLGRISSEGADLTGLPKLLPRASSAGVTGYGRHLLREVFPACRVLSEISAHALGARHLKGDTTLVLDVGGQDSKAIEMDRSGRVLDFRVNDRCAAGTGRFLENMGRVLGIGVQDMIQEAIRAQRSAPVSSMCAVFAESEVISLLSKGTPRGEVARGIFESLRGRLEALASCLSKGDFAFTGGLSEVSGAGEALSSRSVRLIPLPNGAYAGAIGAALAAMGN</sequence>
<dbReference type="SUPFAM" id="SSF53067">
    <property type="entry name" value="Actin-like ATPase domain"/>
    <property type="match status" value="1"/>
</dbReference>
<dbReference type="Proteomes" id="UP000002030">
    <property type="component" value="Chromosome"/>
</dbReference>
<comment type="cofactor">
    <cofactor evidence="1">
        <name>[4Fe-4S] cluster</name>
        <dbReference type="ChEBI" id="CHEBI:49883"/>
    </cofactor>
</comment>
<evidence type="ECO:0000313" key="7">
    <source>
        <dbReference type="Proteomes" id="UP000002030"/>
    </source>
</evidence>
<dbReference type="InterPro" id="IPR008275">
    <property type="entry name" value="CoA_E_activase_dom"/>
</dbReference>
<dbReference type="EC" id="1.3.7.8" evidence="6"/>
<dbReference type="NCBIfam" id="TIGR00241">
    <property type="entry name" value="CoA_E_activ"/>
    <property type="match status" value="1"/>
</dbReference>
<dbReference type="InterPro" id="IPR051805">
    <property type="entry name" value="Dehydratase_Activator_Redct"/>
</dbReference>
<dbReference type="PANTHER" id="PTHR32329">
    <property type="entry name" value="BIFUNCTIONAL PROTEIN [INCLUDES 2-HYDROXYACYL-COA DEHYDRATASE (N-TER) AND ITS ACTIVATOR DOMAIN (C_TERM)-RELATED"/>
    <property type="match status" value="1"/>
</dbReference>
<evidence type="ECO:0000256" key="3">
    <source>
        <dbReference type="ARBA" id="ARBA00023004"/>
    </source>
</evidence>
<dbReference type="Gene3D" id="3.30.420.40">
    <property type="match status" value="2"/>
</dbReference>
<evidence type="ECO:0000256" key="1">
    <source>
        <dbReference type="ARBA" id="ARBA00001966"/>
    </source>
</evidence>
<dbReference type="EMBL" id="CP001818">
    <property type="protein sequence ID" value="ACZ18491.1"/>
    <property type="molecule type" value="Genomic_DNA"/>
</dbReference>
<proteinExistence type="predicted"/>
<keyword evidence="2" id="KW-0479">Metal-binding</keyword>
<evidence type="ECO:0000259" key="5">
    <source>
        <dbReference type="Pfam" id="PF01869"/>
    </source>
</evidence>
<dbReference type="AlphaFoldDB" id="D1B888"/>
<accession>D1B888</accession>
<organism evidence="6 7">
    <name type="scientific">Thermanaerovibrio acidaminovorans (strain ATCC 49978 / DSM 6589 / Su883)</name>
    <name type="common">Selenomonas acidaminovorans</name>
    <dbReference type="NCBI Taxonomy" id="525903"/>
    <lineage>
        <taxon>Bacteria</taxon>
        <taxon>Thermotogati</taxon>
        <taxon>Synergistota</taxon>
        <taxon>Synergistia</taxon>
        <taxon>Synergistales</taxon>
        <taxon>Synergistaceae</taxon>
        <taxon>Thermanaerovibrio</taxon>
    </lineage>
</organism>
<feature type="domain" description="ATPase BadF/BadG/BcrA/BcrD type" evidence="5">
    <location>
        <begin position="49"/>
        <end position="241"/>
    </location>
</feature>
<dbReference type="KEGG" id="tai:Taci_0253"/>
<dbReference type="GO" id="GO:0051536">
    <property type="term" value="F:iron-sulfur cluster binding"/>
    <property type="evidence" value="ECO:0007669"/>
    <property type="project" value="UniProtKB-KW"/>
</dbReference>
<dbReference type="InterPro" id="IPR002731">
    <property type="entry name" value="ATPase_BadF"/>
</dbReference>
<dbReference type="EnsemblBacteria" id="ACZ18491">
    <property type="protein sequence ID" value="ACZ18491"/>
    <property type="gene ID" value="Taci_0253"/>
</dbReference>
<keyword evidence="4" id="KW-0411">Iron-sulfur</keyword>
<protein>
    <submittedName>
        <fullName evidence="6">CoA-substrate-specific enzyme activase</fullName>
        <ecNumber evidence="6">1.3.7.8</ecNumber>
    </submittedName>
</protein>
<evidence type="ECO:0000256" key="2">
    <source>
        <dbReference type="ARBA" id="ARBA00022723"/>
    </source>
</evidence>
<evidence type="ECO:0000313" key="6">
    <source>
        <dbReference type="EMBL" id="ACZ18491.1"/>
    </source>
</evidence>
<dbReference type="STRING" id="525903.Taci_0253"/>
<gene>
    <name evidence="6" type="ordered locus">Taci_0253</name>
</gene>
<dbReference type="InterPro" id="IPR043129">
    <property type="entry name" value="ATPase_NBD"/>
</dbReference>
<dbReference type="OrthoDB" id="9802715at2"/>
<dbReference type="eggNOG" id="COG1924">
    <property type="taxonomic scope" value="Bacteria"/>
</dbReference>
<keyword evidence="7" id="KW-1185">Reference proteome</keyword>
<dbReference type="HOGENOM" id="CLU_066597_0_0_0"/>
<dbReference type="PANTHER" id="PTHR32329:SF8">
    <property type="entry name" value="ACTIVATOR OF (R)-2-HYDROXYGLUTARYL-COA DEHYDRATASE"/>
    <property type="match status" value="1"/>
</dbReference>
<dbReference type="Pfam" id="PF01869">
    <property type="entry name" value="BcrAD_BadFG"/>
    <property type="match status" value="1"/>
</dbReference>
<dbReference type="GO" id="GO:0018522">
    <property type="term" value="F:benzoyl-CoA reductase activity"/>
    <property type="evidence" value="ECO:0007669"/>
    <property type="project" value="UniProtKB-EC"/>
</dbReference>
<keyword evidence="6" id="KW-0560">Oxidoreductase</keyword>
<dbReference type="RefSeq" id="WP_012869007.1">
    <property type="nucleotide sequence ID" value="NC_013522.1"/>
</dbReference>